<evidence type="ECO:0000313" key="2">
    <source>
        <dbReference type="EMBL" id="GMN72269.1"/>
    </source>
</evidence>
<name>A0AA88ELI2_FICCA</name>
<evidence type="ECO:0000313" key="3">
    <source>
        <dbReference type="Proteomes" id="UP001187192"/>
    </source>
</evidence>
<dbReference type="Proteomes" id="UP001187192">
    <property type="component" value="Unassembled WGS sequence"/>
</dbReference>
<proteinExistence type="predicted"/>
<reference evidence="2" key="1">
    <citation type="submission" date="2023-07" db="EMBL/GenBank/DDBJ databases">
        <title>draft genome sequence of fig (Ficus carica).</title>
        <authorList>
            <person name="Takahashi T."/>
            <person name="Nishimura K."/>
        </authorList>
    </citation>
    <scope>NUCLEOTIDE SEQUENCE</scope>
</reference>
<accession>A0AA88ELI2</accession>
<organism evidence="2 3">
    <name type="scientific">Ficus carica</name>
    <name type="common">Common fig</name>
    <dbReference type="NCBI Taxonomy" id="3494"/>
    <lineage>
        <taxon>Eukaryota</taxon>
        <taxon>Viridiplantae</taxon>
        <taxon>Streptophyta</taxon>
        <taxon>Embryophyta</taxon>
        <taxon>Tracheophyta</taxon>
        <taxon>Spermatophyta</taxon>
        <taxon>Magnoliopsida</taxon>
        <taxon>eudicotyledons</taxon>
        <taxon>Gunneridae</taxon>
        <taxon>Pentapetalae</taxon>
        <taxon>rosids</taxon>
        <taxon>fabids</taxon>
        <taxon>Rosales</taxon>
        <taxon>Moraceae</taxon>
        <taxon>Ficeae</taxon>
        <taxon>Ficus</taxon>
    </lineage>
</organism>
<gene>
    <name evidence="1" type="ORF">TIFTF001_054194</name>
    <name evidence="2" type="ORF">TIFTF001_054197</name>
</gene>
<comment type="caution">
    <text evidence="2">The sequence shown here is derived from an EMBL/GenBank/DDBJ whole genome shotgun (WGS) entry which is preliminary data.</text>
</comment>
<keyword evidence="3" id="KW-1185">Reference proteome</keyword>
<sequence length="146" mass="16036">MLTWRVGIASLSGGQTPEQSVGVFVVLSLASHNVDPGWDELNSDDPEEDRSEATPVAILAPFSAIEDVTESHGVLERISFTGHLLWVRNGERNATLVIVVVIVPCVRSVKGMWDLLMWSGMVGEVQNTICLRMDSYFKYAFVEGAI</sequence>
<dbReference type="AlphaFoldDB" id="A0AA88ELI2"/>
<protein>
    <submittedName>
        <fullName evidence="2">Uncharacterized protein</fullName>
    </submittedName>
</protein>
<dbReference type="EMBL" id="BTGU01014112">
    <property type="protein sequence ID" value="GMN72269.1"/>
    <property type="molecule type" value="Genomic_DNA"/>
</dbReference>
<evidence type="ECO:0000313" key="1">
    <source>
        <dbReference type="EMBL" id="GMN72251.1"/>
    </source>
</evidence>
<dbReference type="EMBL" id="BTGU01014110">
    <property type="protein sequence ID" value="GMN72251.1"/>
    <property type="molecule type" value="Genomic_DNA"/>
</dbReference>